<keyword evidence="2 3" id="KW-0040">ANK repeat</keyword>
<dbReference type="PANTHER" id="PTHR24188:SF29">
    <property type="entry name" value="GH09064P"/>
    <property type="match status" value="1"/>
</dbReference>
<dbReference type="AlphaFoldDB" id="A2FAP1"/>
<keyword evidence="4" id="KW-0175">Coiled coil</keyword>
<dbReference type="VEuPathDB" id="TrichDB:TVAGG3_0286860"/>
<evidence type="ECO:0000256" key="4">
    <source>
        <dbReference type="SAM" id="Coils"/>
    </source>
</evidence>
<dbReference type="PRINTS" id="PR01415">
    <property type="entry name" value="ANKYRIN"/>
</dbReference>
<dbReference type="PROSITE" id="PS50088">
    <property type="entry name" value="ANK_REPEAT"/>
    <property type="match status" value="5"/>
</dbReference>
<gene>
    <name evidence="5" type="ORF">TVAG_275370</name>
</gene>
<reference evidence="5" key="1">
    <citation type="submission" date="2006-10" db="EMBL/GenBank/DDBJ databases">
        <authorList>
            <person name="Amadeo P."/>
            <person name="Zhao Q."/>
            <person name="Wortman J."/>
            <person name="Fraser-Liggett C."/>
            <person name="Carlton J."/>
        </authorList>
    </citation>
    <scope>NUCLEOTIDE SEQUENCE</scope>
    <source>
        <strain evidence="5">G3</strain>
    </source>
</reference>
<evidence type="ECO:0000256" key="2">
    <source>
        <dbReference type="ARBA" id="ARBA00023043"/>
    </source>
</evidence>
<evidence type="ECO:0000313" key="6">
    <source>
        <dbReference type="Proteomes" id="UP000001542"/>
    </source>
</evidence>
<dbReference type="PROSITE" id="PS50297">
    <property type="entry name" value="ANK_REP_REGION"/>
    <property type="match status" value="3"/>
</dbReference>
<dbReference type="Gene3D" id="1.25.40.20">
    <property type="entry name" value="Ankyrin repeat-containing domain"/>
    <property type="match status" value="3"/>
</dbReference>
<name>A2FAP1_TRIV3</name>
<dbReference type="OrthoDB" id="10057496at2759"/>
<dbReference type="eggNOG" id="KOG4177">
    <property type="taxonomic scope" value="Eukaryota"/>
</dbReference>
<feature type="coiled-coil region" evidence="4">
    <location>
        <begin position="100"/>
        <end position="134"/>
    </location>
</feature>
<accession>A2FAP1</accession>
<dbReference type="Proteomes" id="UP000001542">
    <property type="component" value="Unassembled WGS sequence"/>
</dbReference>
<dbReference type="STRING" id="5722.A2FAP1"/>
<feature type="repeat" description="ANK" evidence="3">
    <location>
        <begin position="288"/>
        <end position="320"/>
    </location>
</feature>
<sequence>MDLNFEYIAAHIGDYIKNENFFDTFEIEDIKAIMKYSHLTADEYVSLLKQSHPTINASKLYTCTRNVNVTIQNFEEVVSILKSVKKYMKFNIFGGIVDFIKQKDKEFRDFTEEIKKLQAEIKTLQNQPQNSSNENYNFPREFLTKISELKRSGDFDSVYKYLDDLSSKGNHQIMSKACEEGLWKKTTDDERNVLHFASEKGNLRLIKSLIESNCDKETRSFSGDTPLMYASANGHLEAVKYLISVKADKEAKSDYGFTPLIYASRNGHLEVVKYLISSGVNKEAKTIADETSLFEASRHGHLEIVKFFISIKANKEAKDKNGNTPLIIASRFNKLDVVKYLIAVDVNKDAKNNNGNTALLESYGKVRDFLANPNFS</sequence>
<dbReference type="SMR" id="A2FAP1"/>
<organism evidence="5 6">
    <name type="scientific">Trichomonas vaginalis (strain ATCC PRA-98 / G3)</name>
    <dbReference type="NCBI Taxonomy" id="412133"/>
    <lineage>
        <taxon>Eukaryota</taxon>
        <taxon>Metamonada</taxon>
        <taxon>Parabasalia</taxon>
        <taxon>Trichomonadida</taxon>
        <taxon>Trichomonadidae</taxon>
        <taxon>Trichomonas</taxon>
    </lineage>
</organism>
<protein>
    <submittedName>
        <fullName evidence="5">Uncharacterized protein</fullName>
    </submittedName>
</protein>
<dbReference type="EMBL" id="DS113691">
    <property type="protein sequence ID" value="EAX98027.1"/>
    <property type="molecule type" value="Genomic_DNA"/>
</dbReference>
<evidence type="ECO:0000256" key="1">
    <source>
        <dbReference type="ARBA" id="ARBA00022737"/>
    </source>
</evidence>
<keyword evidence="1" id="KW-0677">Repeat</keyword>
<dbReference type="Pfam" id="PF12796">
    <property type="entry name" value="Ank_2"/>
    <property type="match status" value="2"/>
</dbReference>
<reference evidence="5" key="2">
    <citation type="journal article" date="2007" name="Science">
        <title>Draft genome sequence of the sexually transmitted pathogen Trichomonas vaginalis.</title>
        <authorList>
            <person name="Carlton J.M."/>
            <person name="Hirt R.P."/>
            <person name="Silva J.C."/>
            <person name="Delcher A.L."/>
            <person name="Schatz M."/>
            <person name="Zhao Q."/>
            <person name="Wortman J.R."/>
            <person name="Bidwell S.L."/>
            <person name="Alsmark U.C.M."/>
            <person name="Besteiro S."/>
            <person name="Sicheritz-Ponten T."/>
            <person name="Noel C.J."/>
            <person name="Dacks J.B."/>
            <person name="Foster P.G."/>
            <person name="Simillion C."/>
            <person name="Van de Peer Y."/>
            <person name="Miranda-Saavedra D."/>
            <person name="Barton G.J."/>
            <person name="Westrop G.D."/>
            <person name="Mueller S."/>
            <person name="Dessi D."/>
            <person name="Fiori P.L."/>
            <person name="Ren Q."/>
            <person name="Paulsen I."/>
            <person name="Zhang H."/>
            <person name="Bastida-Corcuera F.D."/>
            <person name="Simoes-Barbosa A."/>
            <person name="Brown M.T."/>
            <person name="Hayes R.D."/>
            <person name="Mukherjee M."/>
            <person name="Okumura C.Y."/>
            <person name="Schneider R."/>
            <person name="Smith A.J."/>
            <person name="Vanacova S."/>
            <person name="Villalvazo M."/>
            <person name="Haas B.J."/>
            <person name="Pertea M."/>
            <person name="Feldblyum T.V."/>
            <person name="Utterback T.R."/>
            <person name="Shu C.L."/>
            <person name="Osoegawa K."/>
            <person name="de Jong P.J."/>
            <person name="Hrdy I."/>
            <person name="Horvathova L."/>
            <person name="Zubacova Z."/>
            <person name="Dolezal P."/>
            <person name="Malik S.B."/>
            <person name="Logsdon J.M. Jr."/>
            <person name="Henze K."/>
            <person name="Gupta A."/>
            <person name="Wang C.C."/>
            <person name="Dunne R.L."/>
            <person name="Upcroft J.A."/>
            <person name="Upcroft P."/>
            <person name="White O."/>
            <person name="Salzberg S.L."/>
            <person name="Tang P."/>
            <person name="Chiu C.-H."/>
            <person name="Lee Y.-S."/>
            <person name="Embley T.M."/>
            <person name="Coombs G.H."/>
            <person name="Mottram J.C."/>
            <person name="Tachezy J."/>
            <person name="Fraser-Liggett C.M."/>
            <person name="Johnson P.J."/>
        </authorList>
    </citation>
    <scope>NUCLEOTIDE SEQUENCE [LARGE SCALE GENOMIC DNA]</scope>
    <source>
        <strain evidence="5">G3</strain>
    </source>
</reference>
<evidence type="ECO:0000256" key="3">
    <source>
        <dbReference type="PROSITE-ProRule" id="PRU00023"/>
    </source>
</evidence>
<feature type="repeat" description="ANK" evidence="3">
    <location>
        <begin position="321"/>
        <end position="353"/>
    </location>
</feature>
<feature type="repeat" description="ANK" evidence="3">
    <location>
        <begin position="255"/>
        <end position="287"/>
    </location>
</feature>
<feature type="repeat" description="ANK" evidence="3">
    <location>
        <begin position="189"/>
        <end position="221"/>
    </location>
</feature>
<dbReference type="SMART" id="SM00248">
    <property type="entry name" value="ANK"/>
    <property type="match status" value="5"/>
</dbReference>
<feature type="repeat" description="ANK" evidence="3">
    <location>
        <begin position="222"/>
        <end position="254"/>
    </location>
</feature>
<keyword evidence="6" id="KW-1185">Reference proteome</keyword>
<dbReference type="SUPFAM" id="SSF48403">
    <property type="entry name" value="Ankyrin repeat"/>
    <property type="match status" value="1"/>
</dbReference>
<dbReference type="InterPro" id="IPR036770">
    <property type="entry name" value="Ankyrin_rpt-contain_sf"/>
</dbReference>
<dbReference type="PANTHER" id="PTHR24188">
    <property type="entry name" value="ANKYRIN REPEAT PROTEIN"/>
    <property type="match status" value="1"/>
</dbReference>
<dbReference type="VEuPathDB" id="TrichDB:TVAG_275370"/>
<dbReference type="InterPro" id="IPR002110">
    <property type="entry name" value="Ankyrin_rpt"/>
</dbReference>
<dbReference type="InParanoid" id="A2FAP1"/>
<proteinExistence type="predicted"/>
<evidence type="ECO:0000313" key="5">
    <source>
        <dbReference type="EMBL" id="EAX98027.1"/>
    </source>
</evidence>